<dbReference type="Gene3D" id="2.60.40.1730">
    <property type="entry name" value="tricorn interacting facor f3 domain"/>
    <property type="match status" value="1"/>
</dbReference>
<feature type="domain" description="ERAP1-like C-terminal" evidence="15">
    <location>
        <begin position="514"/>
        <end position="813"/>
    </location>
</feature>
<dbReference type="Pfam" id="PF17900">
    <property type="entry name" value="Peptidase_M1_N"/>
    <property type="match status" value="1"/>
</dbReference>
<dbReference type="GO" id="GO:0070006">
    <property type="term" value="F:metalloaminopeptidase activity"/>
    <property type="evidence" value="ECO:0007669"/>
    <property type="project" value="TreeGrafter"/>
</dbReference>
<dbReference type="Gene3D" id="1.10.390.10">
    <property type="entry name" value="Neutral Protease Domain 2"/>
    <property type="match status" value="1"/>
</dbReference>
<comment type="similarity">
    <text evidence="3">Belongs to the peptidase M1 family.</text>
</comment>
<comment type="caution">
    <text evidence="17">The sequence shown here is derived from an EMBL/GenBank/DDBJ whole genome shotgun (WGS) entry which is preliminary data.</text>
</comment>
<evidence type="ECO:0000259" key="16">
    <source>
        <dbReference type="Pfam" id="PF17900"/>
    </source>
</evidence>
<dbReference type="GO" id="GO:0005615">
    <property type="term" value="C:extracellular space"/>
    <property type="evidence" value="ECO:0007669"/>
    <property type="project" value="TreeGrafter"/>
</dbReference>
<dbReference type="GO" id="GO:0005737">
    <property type="term" value="C:cytoplasm"/>
    <property type="evidence" value="ECO:0007669"/>
    <property type="project" value="TreeGrafter"/>
</dbReference>
<evidence type="ECO:0000256" key="3">
    <source>
        <dbReference type="ARBA" id="ARBA00010136"/>
    </source>
</evidence>
<dbReference type="EMBL" id="JAAOIV010000003">
    <property type="protein sequence ID" value="NHN55232.1"/>
    <property type="molecule type" value="Genomic_DNA"/>
</dbReference>
<dbReference type="NCBIfam" id="TIGR02412">
    <property type="entry name" value="pepN_strep_liv"/>
    <property type="match status" value="1"/>
</dbReference>
<dbReference type="GO" id="GO:0043171">
    <property type="term" value="P:peptide catabolic process"/>
    <property type="evidence" value="ECO:0007669"/>
    <property type="project" value="TreeGrafter"/>
</dbReference>
<dbReference type="GO" id="GO:0042277">
    <property type="term" value="F:peptide binding"/>
    <property type="evidence" value="ECO:0007669"/>
    <property type="project" value="TreeGrafter"/>
</dbReference>
<dbReference type="InterPro" id="IPR001930">
    <property type="entry name" value="Peptidase_M1"/>
</dbReference>
<keyword evidence="7" id="KW-0645">Protease</keyword>
<evidence type="ECO:0000256" key="11">
    <source>
        <dbReference type="ARBA" id="ARBA00023049"/>
    </source>
</evidence>
<keyword evidence="6 17" id="KW-0031">Aminopeptidase</keyword>
<dbReference type="GO" id="GO:0016020">
    <property type="term" value="C:membrane"/>
    <property type="evidence" value="ECO:0007669"/>
    <property type="project" value="TreeGrafter"/>
</dbReference>
<dbReference type="InterPro" id="IPR042097">
    <property type="entry name" value="Aminopeptidase_N-like_N_sf"/>
</dbReference>
<evidence type="ECO:0000313" key="18">
    <source>
        <dbReference type="Proteomes" id="UP000744769"/>
    </source>
</evidence>
<dbReference type="GO" id="GO:0016285">
    <property type="term" value="F:alanyl aminopeptidase activity"/>
    <property type="evidence" value="ECO:0007669"/>
    <property type="project" value="UniProtKB-EC"/>
</dbReference>
<evidence type="ECO:0000256" key="10">
    <source>
        <dbReference type="ARBA" id="ARBA00022833"/>
    </source>
</evidence>
<evidence type="ECO:0000259" key="15">
    <source>
        <dbReference type="Pfam" id="PF11838"/>
    </source>
</evidence>
<dbReference type="AlphaFoldDB" id="A0A967E8H9"/>
<dbReference type="InterPro" id="IPR012778">
    <property type="entry name" value="Pept_M1_aminopeptidase"/>
</dbReference>
<feature type="domain" description="Peptidase M1 membrane alanine aminopeptidase" evidence="14">
    <location>
        <begin position="222"/>
        <end position="436"/>
    </location>
</feature>
<keyword evidence="18" id="KW-1185">Reference proteome</keyword>
<evidence type="ECO:0000256" key="6">
    <source>
        <dbReference type="ARBA" id="ARBA00022438"/>
    </source>
</evidence>
<evidence type="ECO:0000256" key="2">
    <source>
        <dbReference type="ARBA" id="ARBA00001947"/>
    </source>
</evidence>
<dbReference type="PRINTS" id="PR00756">
    <property type="entry name" value="ALADIPTASE"/>
</dbReference>
<dbReference type="Pfam" id="PF01433">
    <property type="entry name" value="Peptidase_M1"/>
    <property type="match status" value="1"/>
</dbReference>
<evidence type="ECO:0000256" key="9">
    <source>
        <dbReference type="ARBA" id="ARBA00022801"/>
    </source>
</evidence>
<evidence type="ECO:0000256" key="4">
    <source>
        <dbReference type="ARBA" id="ARBA00012564"/>
    </source>
</evidence>
<proteinExistence type="inferred from homology"/>
<dbReference type="InterPro" id="IPR014782">
    <property type="entry name" value="Peptidase_M1_dom"/>
</dbReference>
<evidence type="ECO:0000256" key="5">
    <source>
        <dbReference type="ARBA" id="ARBA00015611"/>
    </source>
</evidence>
<dbReference type="GO" id="GO:0006508">
    <property type="term" value="P:proteolysis"/>
    <property type="evidence" value="ECO:0007669"/>
    <property type="project" value="UniProtKB-KW"/>
</dbReference>
<feature type="domain" description="Aminopeptidase N-like N-terminal" evidence="16">
    <location>
        <begin position="20"/>
        <end position="168"/>
    </location>
</feature>
<sequence>MAVLTRTEAVDRSALIDVTSYAVDLDLTQGEERFGSRSEIRFVCREPGAQTFLEVKAVEVRSITLNGNAIDPTTVTDGRVTLNNLQADNTVVVEATMAYSHDGEGLHRAVDPADGLVYTYVQAFLDAAPAVFACFDQPDLKAPFEVTVTAPPDWIVAGNGAATQEQPGHWRLATTRPLATYFFTICAGPYVSVTDEHDGIPLGVHARASLQDELVKHAPHMLQITKQSFDYYHRLFGIRYPWGEYHQFFVPEFNAGAMENPGCVVLRDQYVFRGAATRADVLLRSNTISHEMAHMWFGDLVTLKWWDDVWLNESFAEYMAHRCVSEATEFAEAWVDFGVARKHWGYGADRSPSTHPIAGTPAEDGNAALTNFDGISYAKGASALRQLAAYVGDEAFIAGVRDHLTKHSFGNATLADFLAAVSRASGKDLDRWATAWLRTPGTDTIAVRSGDGEQMSGVQIVRATPAQFPAERPHVLDVAGFTDGAQIWREGPFTLDSAAESLPDLDGKLRPKLLIPNASDLTWAIPSFDIATVEAMADQLGRVTDSQARQIAWSGLLNGMATSTVDPRVVLDVFTAAWPVETDESLRQILAARVPLGLEVFLPYAERESATAQLADAARRSLESSTGPQQVVAARLLAQTSAEEELLGRWASGRDLPPALEGDIDFRWAAMLRLAALGAADEARITELADEDGTMSGRQSTLGCLTARPTREAKDWAWDQLEHHTELSNYEALAIAGQLFVASDPDLVRRDVERYFTVIPALAGRYGEFAVKRIAMAAFPLTLTESAAVQAVHTALAADQEMTAGVRRALVDCAARLDEAMLSQQRFTTPAKRQ</sequence>
<accession>A0A967E8H9</accession>
<comment type="catalytic activity">
    <reaction evidence="1">
        <text>Release of an N-terminal amino acid, Xaa-|-Yaa- from a peptide, amide or arylamide. Xaa is preferably Ala, but may be most amino acids including Pro (slow action). When a terminal hydrophobic residue is followed by a prolyl residue, the two may be released as an intact Xaa-Pro dipeptide.</text>
        <dbReference type="EC" id="3.4.11.2"/>
    </reaction>
</comment>
<reference evidence="17" key="1">
    <citation type="submission" date="2020-03" db="EMBL/GenBank/DDBJ databases">
        <title>Draft sequencing of Calidifontibacter sp. DB0510.</title>
        <authorList>
            <person name="Kim D.-U."/>
        </authorList>
    </citation>
    <scope>NUCLEOTIDE SEQUENCE</scope>
    <source>
        <strain evidence="17">DB0510</strain>
    </source>
</reference>
<evidence type="ECO:0000313" key="17">
    <source>
        <dbReference type="EMBL" id="NHN55232.1"/>
    </source>
</evidence>
<dbReference type="SUPFAM" id="SSF63737">
    <property type="entry name" value="Leukotriene A4 hydrolase N-terminal domain"/>
    <property type="match status" value="1"/>
</dbReference>
<evidence type="ECO:0000256" key="8">
    <source>
        <dbReference type="ARBA" id="ARBA00022723"/>
    </source>
</evidence>
<protein>
    <recommendedName>
        <fullName evidence="5">Aminopeptidase N</fullName>
        <ecNumber evidence="4">3.4.11.2</ecNumber>
    </recommendedName>
    <alternativeName>
        <fullName evidence="12">Alanine aminopeptidase</fullName>
    </alternativeName>
    <alternativeName>
        <fullName evidence="13">Lysyl aminopeptidase</fullName>
    </alternativeName>
</protein>
<evidence type="ECO:0000259" key="14">
    <source>
        <dbReference type="Pfam" id="PF01433"/>
    </source>
</evidence>
<dbReference type="InterPro" id="IPR050344">
    <property type="entry name" value="Peptidase_M1_aminopeptidases"/>
</dbReference>
<dbReference type="CDD" id="cd09602">
    <property type="entry name" value="M1_APN"/>
    <property type="match status" value="1"/>
</dbReference>
<comment type="cofactor">
    <cofactor evidence="2">
        <name>Zn(2+)</name>
        <dbReference type="ChEBI" id="CHEBI:29105"/>
    </cofactor>
</comment>
<dbReference type="Proteomes" id="UP000744769">
    <property type="component" value="Unassembled WGS sequence"/>
</dbReference>
<organism evidence="17 18">
    <name type="scientific">Metallococcus carri</name>
    <dbReference type="NCBI Taxonomy" id="1656884"/>
    <lineage>
        <taxon>Bacteria</taxon>
        <taxon>Bacillati</taxon>
        <taxon>Actinomycetota</taxon>
        <taxon>Actinomycetes</taxon>
        <taxon>Micrococcales</taxon>
        <taxon>Dermacoccaceae</taxon>
        <taxon>Metallococcus</taxon>
    </lineage>
</organism>
<dbReference type="RefSeq" id="WP_166194376.1">
    <property type="nucleotide sequence ID" value="NZ_JAAOIV010000003.1"/>
</dbReference>
<name>A0A967E8H9_9MICO</name>
<gene>
    <name evidence="17" type="primary">pepN</name>
    <name evidence="17" type="ORF">G9U51_05455</name>
</gene>
<dbReference type="GO" id="GO:0008270">
    <property type="term" value="F:zinc ion binding"/>
    <property type="evidence" value="ECO:0007669"/>
    <property type="project" value="InterPro"/>
</dbReference>
<keyword evidence="8" id="KW-0479">Metal-binding</keyword>
<dbReference type="InterPro" id="IPR024571">
    <property type="entry name" value="ERAP1-like_C_dom"/>
</dbReference>
<evidence type="ECO:0000256" key="12">
    <source>
        <dbReference type="ARBA" id="ARBA00029811"/>
    </source>
</evidence>
<keyword evidence="11" id="KW-0482">Metalloprotease</keyword>
<evidence type="ECO:0000256" key="7">
    <source>
        <dbReference type="ARBA" id="ARBA00022670"/>
    </source>
</evidence>
<dbReference type="InterPro" id="IPR045357">
    <property type="entry name" value="Aminopeptidase_N-like_N"/>
</dbReference>
<dbReference type="Pfam" id="PF11838">
    <property type="entry name" value="ERAP1_C"/>
    <property type="match status" value="1"/>
</dbReference>
<dbReference type="PANTHER" id="PTHR11533">
    <property type="entry name" value="PROTEASE M1 ZINC METALLOPROTEASE"/>
    <property type="match status" value="1"/>
</dbReference>
<evidence type="ECO:0000256" key="13">
    <source>
        <dbReference type="ARBA" id="ARBA00031533"/>
    </source>
</evidence>
<dbReference type="PANTHER" id="PTHR11533:SF174">
    <property type="entry name" value="PUROMYCIN-SENSITIVE AMINOPEPTIDASE-RELATED"/>
    <property type="match status" value="1"/>
</dbReference>
<dbReference type="InterPro" id="IPR027268">
    <property type="entry name" value="Peptidase_M4/M1_CTD_sf"/>
</dbReference>
<dbReference type="EC" id="3.4.11.2" evidence="4"/>
<keyword evidence="9 17" id="KW-0378">Hydrolase</keyword>
<evidence type="ECO:0000256" key="1">
    <source>
        <dbReference type="ARBA" id="ARBA00000098"/>
    </source>
</evidence>
<dbReference type="SUPFAM" id="SSF55486">
    <property type="entry name" value="Metalloproteases ('zincins'), catalytic domain"/>
    <property type="match status" value="1"/>
</dbReference>
<keyword evidence="10" id="KW-0862">Zinc</keyword>